<evidence type="ECO:0008006" key="4">
    <source>
        <dbReference type="Google" id="ProtNLM"/>
    </source>
</evidence>
<dbReference type="RefSeq" id="WP_201934979.1">
    <property type="nucleotide sequence ID" value="NZ_JAERSG010000002.1"/>
</dbReference>
<reference evidence="2 3" key="1">
    <citation type="submission" date="2021-01" db="EMBL/GenBank/DDBJ databases">
        <title>Genome seq and assembly of Nocardiodes sp. G10.</title>
        <authorList>
            <person name="Chhetri G."/>
        </authorList>
    </citation>
    <scope>NUCLEOTIDE SEQUENCE [LARGE SCALE GENOMIC DNA]</scope>
    <source>
        <strain evidence="2 3">G10</strain>
    </source>
</reference>
<dbReference type="EMBL" id="JAERSG010000002">
    <property type="protein sequence ID" value="MBL0747278.1"/>
    <property type="molecule type" value="Genomic_DNA"/>
</dbReference>
<feature type="transmembrane region" description="Helical" evidence="1">
    <location>
        <begin position="62"/>
        <end position="85"/>
    </location>
</feature>
<organism evidence="2 3">
    <name type="scientific">Nocardioides baculatus</name>
    <dbReference type="NCBI Taxonomy" id="2801337"/>
    <lineage>
        <taxon>Bacteria</taxon>
        <taxon>Bacillati</taxon>
        <taxon>Actinomycetota</taxon>
        <taxon>Actinomycetes</taxon>
        <taxon>Propionibacteriales</taxon>
        <taxon>Nocardioidaceae</taxon>
        <taxon>Nocardioides</taxon>
    </lineage>
</organism>
<protein>
    <recommendedName>
        <fullName evidence="4">Transmembrane protein</fullName>
    </recommendedName>
</protein>
<keyword evidence="1" id="KW-1133">Transmembrane helix</keyword>
<evidence type="ECO:0000256" key="1">
    <source>
        <dbReference type="SAM" id="Phobius"/>
    </source>
</evidence>
<keyword evidence="1" id="KW-0472">Membrane</keyword>
<comment type="caution">
    <text evidence="2">The sequence shown here is derived from an EMBL/GenBank/DDBJ whole genome shotgun (WGS) entry which is preliminary data.</text>
</comment>
<feature type="transmembrane region" description="Helical" evidence="1">
    <location>
        <begin position="92"/>
        <end position="116"/>
    </location>
</feature>
<proteinExistence type="predicted"/>
<accession>A0ABS1L6U6</accession>
<feature type="transmembrane region" description="Helical" evidence="1">
    <location>
        <begin position="20"/>
        <end position="42"/>
    </location>
</feature>
<evidence type="ECO:0000313" key="2">
    <source>
        <dbReference type="EMBL" id="MBL0747278.1"/>
    </source>
</evidence>
<keyword evidence="3" id="KW-1185">Reference proteome</keyword>
<gene>
    <name evidence="2" type="ORF">JI751_06635</name>
</gene>
<sequence>MTGQEPLPPQTSVVERSVTVLLMIVLAALVPLASFFGLFFGMASDGCVGDTPCNGGQMTAGIVLSSGAPWVVWIAALVVIIVRWVRRRRTWWVPIAALVVGAALWALGGVLAVSAVG</sequence>
<name>A0ABS1L6U6_9ACTN</name>
<keyword evidence="1" id="KW-0812">Transmembrane</keyword>
<dbReference type="Proteomes" id="UP000636918">
    <property type="component" value="Unassembled WGS sequence"/>
</dbReference>
<evidence type="ECO:0000313" key="3">
    <source>
        <dbReference type="Proteomes" id="UP000636918"/>
    </source>
</evidence>